<name>A0A3N4HEU5_ASCIM</name>
<comment type="similarity">
    <text evidence="4 17">Belongs to the nitrate reductase family.</text>
</comment>
<dbReference type="GO" id="GO:0042128">
    <property type="term" value="P:nitrate assimilation"/>
    <property type="evidence" value="ECO:0007669"/>
    <property type="project" value="UniProtKB-KW"/>
</dbReference>
<dbReference type="Gene3D" id="2.60.40.650">
    <property type="match status" value="1"/>
</dbReference>
<dbReference type="Proteomes" id="UP000275078">
    <property type="component" value="Unassembled WGS sequence"/>
</dbReference>
<evidence type="ECO:0000256" key="9">
    <source>
        <dbReference type="ARBA" id="ARBA00022723"/>
    </source>
</evidence>
<dbReference type="PROSITE" id="PS51384">
    <property type="entry name" value="FAD_FR"/>
    <property type="match status" value="1"/>
</dbReference>
<dbReference type="GO" id="GO:0030151">
    <property type="term" value="F:molybdenum ion binding"/>
    <property type="evidence" value="ECO:0007669"/>
    <property type="project" value="InterPro"/>
</dbReference>
<comment type="cofactor">
    <cofactor evidence="1">
        <name>heme</name>
        <dbReference type="ChEBI" id="CHEBI:30413"/>
    </cofactor>
</comment>
<evidence type="ECO:0000256" key="10">
    <source>
        <dbReference type="ARBA" id="ARBA00022827"/>
    </source>
</evidence>
<keyword evidence="15" id="KW-1015">Disulfide bond</keyword>
<feature type="domain" description="FAD-binding FR-type" evidence="21">
    <location>
        <begin position="631"/>
        <end position="742"/>
    </location>
</feature>
<dbReference type="InterPro" id="IPR001433">
    <property type="entry name" value="OxRdtase_FAD/NAD-bd"/>
</dbReference>
<evidence type="ECO:0000313" key="23">
    <source>
        <dbReference type="Proteomes" id="UP000275078"/>
    </source>
</evidence>
<organism evidence="22 23">
    <name type="scientific">Ascobolus immersus RN42</name>
    <dbReference type="NCBI Taxonomy" id="1160509"/>
    <lineage>
        <taxon>Eukaryota</taxon>
        <taxon>Fungi</taxon>
        <taxon>Dikarya</taxon>
        <taxon>Ascomycota</taxon>
        <taxon>Pezizomycotina</taxon>
        <taxon>Pezizomycetes</taxon>
        <taxon>Pezizales</taxon>
        <taxon>Ascobolaceae</taxon>
        <taxon>Ascobolus</taxon>
    </lineage>
</organism>
<dbReference type="FunFam" id="2.40.30.10:FF:000021">
    <property type="entry name" value="NADH-cytochrome b5 reductase"/>
    <property type="match status" value="1"/>
</dbReference>
<dbReference type="PANTHER" id="PTHR19372:SF7">
    <property type="entry name" value="SULFITE OXIDASE, MITOCHONDRIAL"/>
    <property type="match status" value="1"/>
</dbReference>
<dbReference type="InterPro" id="IPR005066">
    <property type="entry name" value="MoCF_OxRdtse_dimer"/>
</dbReference>
<dbReference type="PRINTS" id="PR00363">
    <property type="entry name" value="CYTOCHROMEB5"/>
</dbReference>
<dbReference type="PIRSF" id="PIRSF000233">
    <property type="entry name" value="Nitr_rd_NADH"/>
    <property type="match status" value="1"/>
</dbReference>
<protein>
    <recommendedName>
        <fullName evidence="17">Nitrate reductase</fullName>
    </recommendedName>
</protein>
<dbReference type="SUPFAM" id="SSF56524">
    <property type="entry name" value="Oxidoreductase molybdopterin-binding domain"/>
    <property type="match status" value="1"/>
</dbReference>
<dbReference type="Gene3D" id="3.40.50.80">
    <property type="entry name" value="Nucleotide-binding domain of ferredoxin-NADP reductase (FNR) module"/>
    <property type="match status" value="1"/>
</dbReference>
<dbReference type="GO" id="GO:0006790">
    <property type="term" value="P:sulfur compound metabolic process"/>
    <property type="evidence" value="ECO:0007669"/>
    <property type="project" value="TreeGrafter"/>
</dbReference>
<dbReference type="InterPro" id="IPR036374">
    <property type="entry name" value="OxRdtase_Mopterin-bd_sf"/>
</dbReference>
<dbReference type="GO" id="GO:0050464">
    <property type="term" value="F:nitrate reductase (NADPH) activity"/>
    <property type="evidence" value="ECO:0007669"/>
    <property type="project" value="UniProtKB-EC"/>
</dbReference>
<dbReference type="Gene3D" id="2.40.30.10">
    <property type="entry name" value="Translation factors"/>
    <property type="match status" value="1"/>
</dbReference>
<dbReference type="CDD" id="cd06183">
    <property type="entry name" value="cyt_b5_reduct_like"/>
    <property type="match status" value="1"/>
</dbReference>
<dbReference type="FunFam" id="3.90.420.10:FF:000005">
    <property type="entry name" value="Nitrate reductase"/>
    <property type="match status" value="1"/>
</dbReference>
<comment type="cofactor">
    <cofactor evidence="2">
        <name>FAD</name>
        <dbReference type="ChEBI" id="CHEBI:57692"/>
    </cofactor>
</comment>
<dbReference type="Pfam" id="PF00174">
    <property type="entry name" value="Oxidored_molyb"/>
    <property type="match status" value="1"/>
</dbReference>
<evidence type="ECO:0000313" key="22">
    <source>
        <dbReference type="EMBL" id="RPA71696.1"/>
    </source>
</evidence>
<dbReference type="Gene3D" id="3.90.420.10">
    <property type="entry name" value="Oxidoreductase, molybdopterin-binding domain"/>
    <property type="match status" value="1"/>
</dbReference>
<dbReference type="PRINTS" id="PR00371">
    <property type="entry name" value="FPNCR"/>
</dbReference>
<comment type="function">
    <text evidence="3 17">Nitrate reductase is a key enzyme involved in the first step of nitrate assimilation in plants, fungi and bacteria.</text>
</comment>
<dbReference type="SUPFAM" id="SSF55856">
    <property type="entry name" value="Cytochrome b5-like heme/steroid binding domain"/>
    <property type="match status" value="1"/>
</dbReference>
<dbReference type="Gene3D" id="3.10.120.10">
    <property type="entry name" value="Cytochrome b5-like heme/steroid binding domain"/>
    <property type="match status" value="1"/>
</dbReference>
<evidence type="ECO:0000259" key="21">
    <source>
        <dbReference type="PROSITE" id="PS51384"/>
    </source>
</evidence>
<keyword evidence="7" id="KW-0349">Heme</keyword>
<dbReference type="Pfam" id="PF00173">
    <property type="entry name" value="Cyt-b5"/>
    <property type="match status" value="1"/>
</dbReference>
<evidence type="ECO:0000256" key="18">
    <source>
        <dbReference type="PIRSR" id="PIRSR000233-1"/>
    </source>
</evidence>
<comment type="cofactor">
    <cofactor evidence="18">
        <name>Mo-molybdopterin</name>
        <dbReference type="ChEBI" id="CHEBI:71302"/>
    </cofactor>
    <text evidence="18">Binds 1 Mo-molybdopterin (Mo-MPT) cofactor per subunit.</text>
</comment>
<feature type="binding site" evidence="18">
    <location>
        <position position="163"/>
    </location>
    <ligand>
        <name>Mo-molybdopterin</name>
        <dbReference type="ChEBI" id="CHEBI:71302"/>
    </ligand>
    <ligandPart>
        <name>Mo</name>
        <dbReference type="ChEBI" id="CHEBI:28685"/>
    </ligandPart>
</feature>
<evidence type="ECO:0000256" key="11">
    <source>
        <dbReference type="ARBA" id="ARBA00022857"/>
    </source>
</evidence>
<dbReference type="SUPFAM" id="SSF81296">
    <property type="entry name" value="E set domains"/>
    <property type="match status" value="1"/>
</dbReference>
<feature type="region of interest" description="Disordered" evidence="19">
    <location>
        <begin position="1"/>
        <end position="57"/>
    </location>
</feature>
<keyword evidence="14 17" id="KW-0534">Nitrate assimilation</keyword>
<dbReference type="PROSITE" id="PS00559">
    <property type="entry name" value="MOLYBDOPTERIN_EUK"/>
    <property type="match status" value="1"/>
</dbReference>
<dbReference type="EMBL" id="ML119906">
    <property type="protein sequence ID" value="RPA71696.1"/>
    <property type="molecule type" value="Genomic_DNA"/>
</dbReference>
<dbReference type="PROSITE" id="PS00191">
    <property type="entry name" value="CYTOCHROME_B5_1"/>
    <property type="match status" value="1"/>
</dbReference>
<evidence type="ECO:0000256" key="14">
    <source>
        <dbReference type="ARBA" id="ARBA00023063"/>
    </source>
</evidence>
<keyword evidence="6 18" id="KW-0500">Molybdenum</keyword>
<keyword evidence="10" id="KW-0274">FAD</keyword>
<dbReference type="AlphaFoldDB" id="A0A3N4HEU5"/>
<keyword evidence="9 18" id="KW-0479">Metal-binding</keyword>
<dbReference type="GO" id="GO:0006809">
    <property type="term" value="P:nitric oxide biosynthetic process"/>
    <property type="evidence" value="ECO:0007669"/>
    <property type="project" value="InterPro"/>
</dbReference>
<evidence type="ECO:0000256" key="5">
    <source>
        <dbReference type="ARBA" id="ARBA00011738"/>
    </source>
</evidence>
<evidence type="ECO:0000256" key="2">
    <source>
        <dbReference type="ARBA" id="ARBA00001974"/>
    </source>
</evidence>
<dbReference type="InterPro" id="IPR012137">
    <property type="entry name" value="Nitr_rd_NADH"/>
</dbReference>
<evidence type="ECO:0000256" key="1">
    <source>
        <dbReference type="ARBA" id="ARBA00001971"/>
    </source>
</evidence>
<dbReference type="SUPFAM" id="SSF63380">
    <property type="entry name" value="Riboflavin synthase domain-like"/>
    <property type="match status" value="1"/>
</dbReference>
<dbReference type="InterPro" id="IPR039261">
    <property type="entry name" value="FNR_nucleotide-bd"/>
</dbReference>
<dbReference type="InterPro" id="IPR001709">
    <property type="entry name" value="Flavoprot_Pyr_Nucl_cyt_Rdtase"/>
</dbReference>
<dbReference type="GO" id="GO:0020037">
    <property type="term" value="F:heme binding"/>
    <property type="evidence" value="ECO:0007669"/>
    <property type="project" value="InterPro"/>
</dbReference>
<dbReference type="GO" id="GO:0043546">
    <property type="term" value="F:molybdopterin cofactor binding"/>
    <property type="evidence" value="ECO:0007669"/>
    <property type="project" value="InterPro"/>
</dbReference>
<dbReference type="GO" id="GO:0008482">
    <property type="term" value="F:sulfite oxidase activity"/>
    <property type="evidence" value="ECO:0007669"/>
    <property type="project" value="TreeGrafter"/>
</dbReference>
<proteinExistence type="inferred from homology"/>
<evidence type="ECO:0000256" key="16">
    <source>
        <dbReference type="ARBA" id="ARBA00049155"/>
    </source>
</evidence>
<evidence type="ECO:0000256" key="3">
    <source>
        <dbReference type="ARBA" id="ARBA00003838"/>
    </source>
</evidence>
<keyword evidence="13" id="KW-0408">Iron</keyword>
<dbReference type="InterPro" id="IPR017938">
    <property type="entry name" value="Riboflavin_synthase-like_b-brl"/>
</dbReference>
<evidence type="ECO:0000256" key="13">
    <source>
        <dbReference type="ARBA" id="ARBA00023004"/>
    </source>
</evidence>
<keyword evidence="8" id="KW-0285">Flavoprotein</keyword>
<dbReference type="SMART" id="SM01117">
    <property type="entry name" value="Cyt-b5"/>
    <property type="match status" value="1"/>
</dbReference>
<dbReference type="PRINTS" id="PR00407">
    <property type="entry name" value="EUMOPTERIN"/>
</dbReference>
<accession>A0A3N4HEU5</accession>
<keyword evidence="11" id="KW-0521">NADP</keyword>
<keyword evidence="23" id="KW-1185">Reference proteome</keyword>
<evidence type="ECO:0000256" key="7">
    <source>
        <dbReference type="ARBA" id="ARBA00022617"/>
    </source>
</evidence>
<reference evidence="22 23" key="1">
    <citation type="journal article" date="2018" name="Nat. Ecol. Evol.">
        <title>Pezizomycetes genomes reveal the molecular basis of ectomycorrhizal truffle lifestyle.</title>
        <authorList>
            <person name="Murat C."/>
            <person name="Payen T."/>
            <person name="Noel B."/>
            <person name="Kuo A."/>
            <person name="Morin E."/>
            <person name="Chen J."/>
            <person name="Kohler A."/>
            <person name="Krizsan K."/>
            <person name="Balestrini R."/>
            <person name="Da Silva C."/>
            <person name="Montanini B."/>
            <person name="Hainaut M."/>
            <person name="Levati E."/>
            <person name="Barry K.W."/>
            <person name="Belfiori B."/>
            <person name="Cichocki N."/>
            <person name="Clum A."/>
            <person name="Dockter R.B."/>
            <person name="Fauchery L."/>
            <person name="Guy J."/>
            <person name="Iotti M."/>
            <person name="Le Tacon F."/>
            <person name="Lindquist E.A."/>
            <person name="Lipzen A."/>
            <person name="Malagnac F."/>
            <person name="Mello A."/>
            <person name="Molinier V."/>
            <person name="Miyauchi S."/>
            <person name="Poulain J."/>
            <person name="Riccioni C."/>
            <person name="Rubini A."/>
            <person name="Sitrit Y."/>
            <person name="Splivallo R."/>
            <person name="Traeger S."/>
            <person name="Wang M."/>
            <person name="Zifcakova L."/>
            <person name="Wipf D."/>
            <person name="Zambonelli A."/>
            <person name="Paolocci F."/>
            <person name="Nowrousian M."/>
            <person name="Ottonello S."/>
            <person name="Baldrian P."/>
            <person name="Spatafora J.W."/>
            <person name="Henrissat B."/>
            <person name="Nagy L.G."/>
            <person name="Aury J.M."/>
            <person name="Wincker P."/>
            <person name="Grigoriev I.V."/>
            <person name="Bonfante P."/>
            <person name="Martin F.M."/>
        </authorList>
    </citation>
    <scope>NUCLEOTIDE SEQUENCE [LARGE SCALE GENOMIC DNA]</scope>
    <source>
        <strain evidence="22 23">RN42</strain>
    </source>
</reference>
<dbReference type="InterPro" id="IPR001199">
    <property type="entry name" value="Cyt_B5-like_heme/steroid-bd"/>
</dbReference>
<evidence type="ECO:0000256" key="4">
    <source>
        <dbReference type="ARBA" id="ARBA00006253"/>
    </source>
</evidence>
<dbReference type="InterPro" id="IPR017927">
    <property type="entry name" value="FAD-bd_FR_type"/>
</dbReference>
<evidence type="ECO:0000256" key="19">
    <source>
        <dbReference type="SAM" id="MobiDB-lite"/>
    </source>
</evidence>
<dbReference type="SUPFAM" id="SSF52343">
    <property type="entry name" value="Ferredoxin reductase-like, C-terminal NADP-linked domain"/>
    <property type="match status" value="1"/>
</dbReference>
<dbReference type="Pfam" id="PF00175">
    <property type="entry name" value="NAD_binding_1"/>
    <property type="match status" value="1"/>
</dbReference>
<dbReference type="OrthoDB" id="432685at2759"/>
<comment type="catalytic activity">
    <reaction evidence="16">
        <text>nitrite + NADP(+) + H2O = nitrate + NADPH + H(+)</text>
        <dbReference type="Rhea" id="RHEA:19061"/>
        <dbReference type="ChEBI" id="CHEBI:15377"/>
        <dbReference type="ChEBI" id="CHEBI:15378"/>
        <dbReference type="ChEBI" id="CHEBI:16301"/>
        <dbReference type="ChEBI" id="CHEBI:17632"/>
        <dbReference type="ChEBI" id="CHEBI:57783"/>
        <dbReference type="ChEBI" id="CHEBI:58349"/>
        <dbReference type="EC" id="1.7.1.3"/>
    </reaction>
</comment>
<dbReference type="InterPro" id="IPR018506">
    <property type="entry name" value="Cyt_B5_heme-BS"/>
</dbReference>
<evidence type="ECO:0000256" key="17">
    <source>
        <dbReference type="PIRNR" id="PIRNR000233"/>
    </source>
</evidence>
<dbReference type="InterPro" id="IPR036400">
    <property type="entry name" value="Cyt_B5-like_heme/steroid_sf"/>
</dbReference>
<dbReference type="InterPro" id="IPR000572">
    <property type="entry name" value="OxRdtase_Mopterin-bd_dom"/>
</dbReference>
<evidence type="ECO:0000259" key="20">
    <source>
        <dbReference type="PROSITE" id="PS50255"/>
    </source>
</evidence>
<dbReference type="Pfam" id="PF03404">
    <property type="entry name" value="Mo-co_dimer"/>
    <property type="match status" value="1"/>
</dbReference>
<dbReference type="Pfam" id="PF00970">
    <property type="entry name" value="FAD_binding_6"/>
    <property type="match status" value="1"/>
</dbReference>
<dbReference type="STRING" id="1160509.A0A3N4HEU5"/>
<comment type="subunit">
    <text evidence="5">Homodimer.</text>
</comment>
<dbReference type="InterPro" id="IPR022407">
    <property type="entry name" value="OxRdtase_Mopterin_BS"/>
</dbReference>
<evidence type="ECO:0000256" key="12">
    <source>
        <dbReference type="ARBA" id="ARBA00023002"/>
    </source>
</evidence>
<keyword evidence="12" id="KW-0560">Oxidoreductase</keyword>
<dbReference type="InterPro" id="IPR008333">
    <property type="entry name" value="Cbr1-like_FAD-bd_dom"/>
</dbReference>
<gene>
    <name evidence="22" type="ORF">BJ508DRAFT_419814</name>
</gene>
<dbReference type="InterPro" id="IPR014756">
    <property type="entry name" value="Ig_E-set"/>
</dbReference>
<evidence type="ECO:0000256" key="8">
    <source>
        <dbReference type="ARBA" id="ARBA00022630"/>
    </source>
</evidence>
<dbReference type="InterPro" id="IPR008335">
    <property type="entry name" value="Mopterin_OxRdtase_euk"/>
</dbReference>
<evidence type="ECO:0000256" key="6">
    <source>
        <dbReference type="ARBA" id="ARBA00022505"/>
    </source>
</evidence>
<dbReference type="PRINTS" id="PR00406">
    <property type="entry name" value="CYTB5RDTASE"/>
</dbReference>
<feature type="domain" description="Cytochrome b5 heme-binding" evidence="20">
    <location>
        <begin position="547"/>
        <end position="603"/>
    </location>
</feature>
<dbReference type="PANTHER" id="PTHR19372">
    <property type="entry name" value="SULFITE REDUCTASE"/>
    <property type="match status" value="1"/>
</dbReference>
<dbReference type="PROSITE" id="PS50255">
    <property type="entry name" value="CYTOCHROME_B5_2"/>
    <property type="match status" value="1"/>
</dbReference>
<evidence type="ECO:0000256" key="15">
    <source>
        <dbReference type="ARBA" id="ARBA00023157"/>
    </source>
</evidence>
<sequence>MKTSALAIRTAEQSENEPMYLPPSPPASHKPSDSDDSDSASERSEETYDLPVPPPSTYPMEVLELDKNTPDAHVVRDPRLIRLTGVHPFNTEAPLSALYDSGFLTPQELFYVRNHGPVPKVEDSESLDWTFTIDGLVDNPVTLSVRDLQTEFRQVTIPITLVCAGNRRKEQNTVRKSNGFSWGSAGVSTALWTGVLLSDVLERVRPKRKGRYMCMEGADKLPNGYYGTSVKLAWAKNPEKGMLLAWAMNGEPLQPDHGKPLRVVIPGQIGGRSVKWLKKLTITAAPSDNWYHIYDNRVLPTMVTPAMAKEDPTWWTDERYAIYDLSVNAACAYPAHKEEHPAVTPETDFTYKVQGYAYGGGGRRITRVEISLDKGTTWRLTDITYPEDRYRSLPDDATYNNSTFDVADRETSFCWSFWSLSIPMSELQAAEDVLVRAQDEAMNIMPRDMYWSVLGMMNNPWFRIEVVHEGGKVRFEHPTALKTEDGWMERAKREGRNLVDGYWGKGPAAASAAAVEVQDEVKMTNPASTRVVEYEELVAEREGSYLFVVNGEVYDGASYLEGHPGGAQSIISAAGQDVSEEFLAIHSESAKAMMPTYHIGTLSPAARRTLASPPTTTAISTALRPVFLDPKRWINATLTTKRVVSSDTRIFTFTLEHPDQLVGLPIGQHLMIKIQDENTKETIIRAYTPISCSSRKGEIDLLIKVYFGNERWKGGKMTQAMDVLGMGHRVQFKGPIGKLVYKGRGEVNLSTASPSNVKIRRFNMICGGTGITPIFQVLRAVVQDAEDATECVVLYGNRKRGDILCGKELEELERLGGSKVKLIHTLSRETDPTWKGRRGRVDNVLIEAEVGERREGELVLVCGPEEMEKDVRRICTELGWGEGDMCFF</sequence>